<dbReference type="AlphaFoldDB" id="A0A9W6GY26"/>
<evidence type="ECO:0000313" key="1">
    <source>
        <dbReference type="EMBL" id="GLI95088.1"/>
    </source>
</evidence>
<keyword evidence="2" id="KW-1185">Reference proteome</keyword>
<dbReference type="InterPro" id="IPR031451">
    <property type="entry name" value="MqsR_toxin"/>
</dbReference>
<dbReference type="Proteomes" id="UP001144323">
    <property type="component" value="Unassembled WGS sequence"/>
</dbReference>
<protein>
    <submittedName>
        <fullName evidence="1">Uncharacterized protein</fullName>
    </submittedName>
</protein>
<dbReference type="Pfam" id="PF15723">
    <property type="entry name" value="MqsR_toxin"/>
    <property type="match status" value="1"/>
</dbReference>
<reference evidence="1" key="1">
    <citation type="journal article" date="2023" name="Int. J. Syst. Evol. Microbiol.">
        <title>Methylocystis iwaonis sp. nov., a type II methane-oxidizing bacterium from surface soil of a rice paddy field in Japan, and emended description of the genus Methylocystis (ex Whittenbury et al. 1970) Bowman et al. 1993.</title>
        <authorList>
            <person name="Kaise H."/>
            <person name="Sawadogo J.B."/>
            <person name="Alam M.S."/>
            <person name="Ueno C."/>
            <person name="Dianou D."/>
            <person name="Shinjo R."/>
            <person name="Asakawa S."/>
        </authorList>
    </citation>
    <scope>NUCLEOTIDE SEQUENCE</scope>
    <source>
        <strain evidence="1">LMG27198</strain>
    </source>
</reference>
<organism evidence="1 2">
    <name type="scientific">Methylocystis echinoides</name>
    <dbReference type="NCBI Taxonomy" id="29468"/>
    <lineage>
        <taxon>Bacteria</taxon>
        <taxon>Pseudomonadati</taxon>
        <taxon>Pseudomonadota</taxon>
        <taxon>Alphaproteobacteria</taxon>
        <taxon>Hyphomicrobiales</taxon>
        <taxon>Methylocystaceae</taxon>
        <taxon>Methylocystis</taxon>
    </lineage>
</organism>
<dbReference type="Gene3D" id="3.30.2310.40">
    <property type="match status" value="1"/>
</dbReference>
<comment type="caution">
    <text evidence="1">The sequence shown here is derived from an EMBL/GenBank/DDBJ whole genome shotgun (WGS) entry which is preliminary data.</text>
</comment>
<dbReference type="GO" id="GO:0017148">
    <property type="term" value="P:negative regulation of translation"/>
    <property type="evidence" value="ECO:0007669"/>
    <property type="project" value="InterPro"/>
</dbReference>
<proteinExistence type="predicted"/>
<name>A0A9W6GY26_9HYPH</name>
<dbReference type="GO" id="GO:0044010">
    <property type="term" value="P:single-species biofilm formation"/>
    <property type="evidence" value="ECO:0007669"/>
    <property type="project" value="InterPro"/>
</dbReference>
<dbReference type="InterPro" id="IPR038493">
    <property type="entry name" value="MqsR_sf"/>
</dbReference>
<accession>A0A9W6GY26</accession>
<sequence>MVASQLMEKRRPTYDLDAIKQAIGSVDRLAITTSALRDASALGFDRGAIVETIHSVDRRMFVKSMTTFAAIGCGRTCRSWIAALCEISGGCADRVHGRLVQGKVSNGHERRAASRDDDFS</sequence>
<gene>
    <name evidence="1" type="ORF">LMG27198_40800</name>
</gene>
<dbReference type="GO" id="GO:0009372">
    <property type="term" value="P:quorum sensing"/>
    <property type="evidence" value="ECO:0007669"/>
    <property type="project" value="InterPro"/>
</dbReference>
<evidence type="ECO:0000313" key="2">
    <source>
        <dbReference type="Proteomes" id="UP001144323"/>
    </source>
</evidence>
<dbReference type="EMBL" id="BSEC01000002">
    <property type="protein sequence ID" value="GLI95088.1"/>
    <property type="molecule type" value="Genomic_DNA"/>
</dbReference>